<evidence type="ECO:0000256" key="1">
    <source>
        <dbReference type="ARBA" id="ARBA00022801"/>
    </source>
</evidence>
<dbReference type="InterPro" id="IPR013658">
    <property type="entry name" value="SGL"/>
</dbReference>
<keyword evidence="4" id="KW-1185">Reference proteome</keyword>
<keyword evidence="1" id="KW-0378">Hydrolase</keyword>
<feature type="domain" description="SMP-30/Gluconolactonase/LRE-like region" evidence="2">
    <location>
        <begin position="60"/>
        <end position="326"/>
    </location>
</feature>
<dbReference type="SUPFAM" id="SSF63829">
    <property type="entry name" value="Calcium-dependent phosphotriesterase"/>
    <property type="match status" value="1"/>
</dbReference>
<dbReference type="EMBL" id="ATHL01000076">
    <property type="protein sequence ID" value="EQB15384.1"/>
    <property type="molecule type" value="Genomic_DNA"/>
</dbReference>
<dbReference type="InterPro" id="IPR011042">
    <property type="entry name" value="6-blade_b-propeller_TolB-like"/>
</dbReference>
<protein>
    <recommendedName>
        <fullName evidence="2">SMP-30/Gluconolactonase/LRE-like region domain-containing protein</fullName>
    </recommendedName>
</protein>
<dbReference type="PANTHER" id="PTHR47572:SF4">
    <property type="entry name" value="LACTONASE DRP35"/>
    <property type="match status" value="1"/>
</dbReference>
<accession>T0J0E0</accession>
<dbReference type="RefSeq" id="WP_021234277.1">
    <property type="nucleotide sequence ID" value="NZ_ATHL01000076.1"/>
</dbReference>
<evidence type="ECO:0000259" key="2">
    <source>
        <dbReference type="Pfam" id="PF08450"/>
    </source>
</evidence>
<dbReference type="PANTHER" id="PTHR47572">
    <property type="entry name" value="LIPOPROTEIN-RELATED"/>
    <property type="match status" value="1"/>
</dbReference>
<dbReference type="InterPro" id="IPR051262">
    <property type="entry name" value="SMP-30/CGR1_Lactonase"/>
</dbReference>
<dbReference type="Gene3D" id="2.120.10.30">
    <property type="entry name" value="TolB, C-terminal domain"/>
    <property type="match status" value="1"/>
</dbReference>
<evidence type="ECO:0000313" key="4">
    <source>
        <dbReference type="Proteomes" id="UP000015527"/>
    </source>
</evidence>
<name>T0J0E0_9SPHN</name>
<dbReference type="Proteomes" id="UP000015527">
    <property type="component" value="Unassembled WGS sequence"/>
</dbReference>
<sequence length="339" mass="35783">MDRRGALAGLAGLAMTPLLRSAHAEASEPAFGAIRRLDPELDGIVAPDAAVKRLASGFRWAEGPVWVPAESCLLFGDPGRNTVHRWSAKAGLGVFLSPSGLQSPVPAGIREPGLNGLALDTGGRLIGADSGTRAIVRIDIASRNRETLADRFEGKRFNSPNDLCVSKSGAIYFTDPTYGLAEGDESPLRELPWCGLYRLSPDGVLHLLDRRHRRPNGVALSPDERTLYLALSDEKQPEVLAYTLSAEGIAGEPRRFLDMRADLAAGRPGLPDGIKVAATGHVFATGPGGVHVCTAQGRRLGVIETGKAVANCAIGQGGKSLFLTSSDSLAMVPLVNDQP</sequence>
<comment type="caution">
    <text evidence="3">The sequence shown here is derived from an EMBL/GenBank/DDBJ whole genome shotgun (WGS) entry which is preliminary data.</text>
</comment>
<organism evidence="3 4">
    <name type="scientific">Novosphingobium lindaniclasticum LE124</name>
    <dbReference type="NCBI Taxonomy" id="1096930"/>
    <lineage>
        <taxon>Bacteria</taxon>
        <taxon>Pseudomonadati</taxon>
        <taxon>Pseudomonadota</taxon>
        <taxon>Alphaproteobacteria</taxon>
        <taxon>Sphingomonadales</taxon>
        <taxon>Sphingomonadaceae</taxon>
        <taxon>Novosphingobium</taxon>
    </lineage>
</organism>
<proteinExistence type="predicted"/>
<reference evidence="3 4" key="1">
    <citation type="journal article" date="2013" name="Genome Announc.">
        <title>Genome Sequence of Novosphingobium lindaniclasticum LE124T, Isolated from a Hexachlorocyclohexane Dumpsite.</title>
        <authorList>
            <person name="Saxena A."/>
            <person name="Nayyar N."/>
            <person name="Sangwan N."/>
            <person name="Kumari R."/>
            <person name="Khurana J.P."/>
            <person name="Lal R."/>
        </authorList>
    </citation>
    <scope>NUCLEOTIDE SEQUENCE [LARGE SCALE GENOMIC DNA]</scope>
    <source>
        <strain evidence="3 4">LE124</strain>
    </source>
</reference>
<dbReference type="AlphaFoldDB" id="T0J0E0"/>
<dbReference type="eggNOG" id="COG3386">
    <property type="taxonomic scope" value="Bacteria"/>
</dbReference>
<gene>
    <name evidence="3" type="ORF">L284_12155</name>
</gene>
<dbReference type="PATRIC" id="fig|1096930.3.peg.2425"/>
<evidence type="ECO:0000313" key="3">
    <source>
        <dbReference type="EMBL" id="EQB15384.1"/>
    </source>
</evidence>
<dbReference type="Pfam" id="PF08450">
    <property type="entry name" value="SGL"/>
    <property type="match status" value="1"/>
</dbReference>
<dbReference type="GO" id="GO:0016787">
    <property type="term" value="F:hydrolase activity"/>
    <property type="evidence" value="ECO:0007669"/>
    <property type="project" value="UniProtKB-KW"/>
</dbReference>